<dbReference type="PRINTS" id="PR00313">
    <property type="entry name" value="CABNDNGRPT"/>
</dbReference>
<dbReference type="Proteomes" id="UP001205906">
    <property type="component" value="Unassembled WGS sequence"/>
</dbReference>
<feature type="compositionally biased region" description="Pro residues" evidence="1">
    <location>
        <begin position="252"/>
        <end position="269"/>
    </location>
</feature>
<dbReference type="InterPro" id="IPR012334">
    <property type="entry name" value="Pectin_lyas_fold"/>
</dbReference>
<dbReference type="InterPro" id="IPR006626">
    <property type="entry name" value="PbH1"/>
</dbReference>
<dbReference type="PROSITE" id="PS00330">
    <property type="entry name" value="HEMOLYSIN_CALCIUM"/>
    <property type="match status" value="1"/>
</dbReference>
<organism evidence="2 3">
    <name type="scientific">Mesorhizobium liriopis</name>
    <dbReference type="NCBI Taxonomy" id="2953882"/>
    <lineage>
        <taxon>Bacteria</taxon>
        <taxon>Pseudomonadati</taxon>
        <taxon>Pseudomonadota</taxon>
        <taxon>Alphaproteobacteria</taxon>
        <taxon>Hyphomicrobiales</taxon>
        <taxon>Phyllobacteriaceae</taxon>
        <taxon>Mesorhizobium</taxon>
    </lineage>
</organism>
<dbReference type="InterPro" id="IPR001343">
    <property type="entry name" value="Hemolysn_Ca-bd"/>
</dbReference>
<reference evidence="2 3" key="1">
    <citation type="submission" date="2022-06" db="EMBL/GenBank/DDBJ databases">
        <title>Mesorhizobium sp. strain RP14 Genome sequencing and assembly.</title>
        <authorList>
            <person name="Kim I."/>
        </authorList>
    </citation>
    <scope>NUCLEOTIDE SEQUENCE [LARGE SCALE GENOMIC DNA]</scope>
    <source>
        <strain evidence="3">RP14(2022)</strain>
    </source>
</reference>
<accession>A0ABT1C2R9</accession>
<comment type="caution">
    <text evidence="2">The sequence shown here is derived from an EMBL/GenBank/DDBJ whole genome shotgun (WGS) entry which is preliminary data.</text>
</comment>
<proteinExistence type="predicted"/>
<keyword evidence="3" id="KW-1185">Reference proteome</keyword>
<name>A0ABT1C2R9_9HYPH</name>
<evidence type="ECO:0000313" key="2">
    <source>
        <dbReference type="EMBL" id="MCO6049125.1"/>
    </source>
</evidence>
<dbReference type="Pfam" id="PF00353">
    <property type="entry name" value="HemolysinCabind"/>
    <property type="match status" value="2"/>
</dbReference>
<dbReference type="SUPFAM" id="SSF51126">
    <property type="entry name" value="Pectin lyase-like"/>
    <property type="match status" value="1"/>
</dbReference>
<feature type="region of interest" description="Disordered" evidence="1">
    <location>
        <begin position="233"/>
        <end position="288"/>
    </location>
</feature>
<dbReference type="Gene3D" id="2.150.10.10">
    <property type="entry name" value="Serralysin-like metalloprotease, C-terminal"/>
    <property type="match status" value="1"/>
</dbReference>
<sequence>MPLSSTATLAGFPEASTTGVRPGTTLKTVDDLVVTTPGAVISGLEIHGTLRIEADNVTIRDCKIVGDSYNSVQVVDGHSGATVEYCDIVGGTNGIMGGGTFRYNDISKNENGIVTGGPSLIEGNYIHDMSGGPEAHFDGIEINGGHDITIRHNTVINDYGQTSAIMIDNYFGPVDNVVVSDNYLAGGGYTIYSDGQFSSSNKITNVQITDNQLGSGSWGYYSVNGNSPAMSGNVEIGKSWPTPVADAHPTSPAAPDPTPAPTKPTPAPPAADDTTHHGTSGADVLKGGTGDDTFIVNHAGDKVVELSGQGNDTVESSVSYSLGRSSIENLHLTGSDAINGRGNSLDNSITGNDANNSLFGGSGNDVLNGWGGKDTLYGGTGNDTFVFSSKFSVDGDRVADFAKGDKLDFSMIDPGVARGGAQAFLFDGYGEGKGDGHIWVTEDSDTTHVHGQVDGFEFNVALDGTHLALTAADIIV</sequence>
<protein>
    <submittedName>
        <fullName evidence="2">Right-handed parallel beta-helix repeat-containing protein</fullName>
    </submittedName>
</protein>
<dbReference type="SUPFAM" id="SSF51120">
    <property type="entry name" value="beta-Roll"/>
    <property type="match status" value="1"/>
</dbReference>
<dbReference type="InterPro" id="IPR018511">
    <property type="entry name" value="Hemolysin-typ_Ca-bd_CS"/>
</dbReference>
<dbReference type="EMBL" id="JAMXQS010000002">
    <property type="protein sequence ID" value="MCO6049125.1"/>
    <property type="molecule type" value="Genomic_DNA"/>
</dbReference>
<dbReference type="InterPro" id="IPR011049">
    <property type="entry name" value="Serralysin-like_metalloprot_C"/>
</dbReference>
<evidence type="ECO:0000313" key="3">
    <source>
        <dbReference type="Proteomes" id="UP001205906"/>
    </source>
</evidence>
<evidence type="ECO:0000256" key="1">
    <source>
        <dbReference type="SAM" id="MobiDB-lite"/>
    </source>
</evidence>
<dbReference type="Gene3D" id="2.160.20.10">
    <property type="entry name" value="Single-stranded right-handed beta-helix, Pectin lyase-like"/>
    <property type="match status" value="1"/>
</dbReference>
<dbReference type="SMART" id="SM00710">
    <property type="entry name" value="PbH1"/>
    <property type="match status" value="7"/>
</dbReference>
<dbReference type="InterPro" id="IPR011050">
    <property type="entry name" value="Pectin_lyase_fold/virulence"/>
</dbReference>
<dbReference type="RefSeq" id="WP_252816552.1">
    <property type="nucleotide sequence ID" value="NZ_JAMXQS010000002.1"/>
</dbReference>
<gene>
    <name evidence="2" type="ORF">NGM99_04900</name>
</gene>